<sequence length="764" mass="84984">MELRPGIKSRIFGAYVLVLALGAVLAFLVYTAGEHVADTSHGLTEKDVPALRAINALKLDLLTQESVLYRYYVNLDRQRFLADYERIDNVCASGFVNLAEALGQHSLLQSVQGDYVRLGQIGRDLDQALKASKRNMQRAGKLLSEASEVVGRINRELDGLAGDIAARVQQSGARAKATVRTMQNRVLLFAGAIFAISLFVGYYINAYINEQAERRRLALFPERNPNPMLQLSPTGTVLYANPSTAELLTKIGAGRDDVHALLPRDIDQRLSVLRALPTSYELWEYTVEGGRSLECGIHWLPDLEIFHVYVTDVTERKRAQERLIHQAYHDALTSLPNRLMFEEEFERRVYANDRAGMRAALLLMGIDRFRVVIESMGHDIGDLLLQAVAARLKHLLGEVRGQVRESTLYRMEGDRFAILVPGFATSQNPVWLAEQILEEMQQPFHALGREYHLSLSIGISVYPLDGQDAATLQRNAEAAMQRAKRHGGAGLECYTRDMNERAAEWLALENELRHAEEHDELRLYYQPQVEIASGRVIGAEALLRWQHPERGLLVPSQFLALSEESGLVVSLGEWVLYTACAQAAAADAPETRALTVSVNISARQFALPDLAQRVAAILQEAGLPPERLELEITEGVAMQDIARTIAILTELKQLGVKFAVDDFGTGFSSLSYLKRFPLDKLKIDQSFVRGLPADENDAAITRAVIALGQSLKLKVIAEGVETREQLAVLREQGCDEYQGDYFSKPLPTQEFAKLLARANTSVSG</sequence>
<dbReference type="SMART" id="SM00052">
    <property type="entry name" value="EAL"/>
    <property type="match status" value="1"/>
</dbReference>
<evidence type="ECO:0008006" key="6">
    <source>
        <dbReference type="Google" id="ProtNLM"/>
    </source>
</evidence>
<feature type="domain" description="EAL" evidence="2">
    <location>
        <begin position="505"/>
        <end position="759"/>
    </location>
</feature>
<evidence type="ECO:0000313" key="4">
    <source>
        <dbReference type="EMBL" id="OGI52031.1"/>
    </source>
</evidence>
<dbReference type="FunFam" id="3.20.20.450:FF:000001">
    <property type="entry name" value="Cyclic di-GMP phosphodiesterase yahA"/>
    <property type="match status" value="1"/>
</dbReference>
<dbReference type="EMBL" id="MFTC01000028">
    <property type="protein sequence ID" value="OGI52031.1"/>
    <property type="molecule type" value="Genomic_DNA"/>
</dbReference>
<dbReference type="PANTHER" id="PTHR44757">
    <property type="entry name" value="DIGUANYLATE CYCLASE DGCP"/>
    <property type="match status" value="1"/>
</dbReference>
<gene>
    <name evidence="4" type="ORF">A3A87_08435</name>
</gene>
<dbReference type="NCBIfam" id="TIGR00254">
    <property type="entry name" value="GGDEF"/>
    <property type="match status" value="1"/>
</dbReference>
<comment type="caution">
    <text evidence="4">The sequence shown here is derived from an EMBL/GenBank/DDBJ whole genome shotgun (WGS) entry which is preliminary data.</text>
</comment>
<dbReference type="Gene3D" id="3.20.20.450">
    <property type="entry name" value="EAL domain"/>
    <property type="match status" value="1"/>
</dbReference>
<feature type="transmembrane region" description="Helical" evidence="1">
    <location>
        <begin position="186"/>
        <end position="204"/>
    </location>
</feature>
<dbReference type="PROSITE" id="PS50883">
    <property type="entry name" value="EAL"/>
    <property type="match status" value="1"/>
</dbReference>
<dbReference type="Proteomes" id="UP000179037">
    <property type="component" value="Unassembled WGS sequence"/>
</dbReference>
<dbReference type="PROSITE" id="PS50887">
    <property type="entry name" value="GGDEF"/>
    <property type="match status" value="1"/>
</dbReference>
<dbReference type="InterPro" id="IPR001633">
    <property type="entry name" value="EAL_dom"/>
</dbReference>
<dbReference type="SUPFAM" id="SSF141868">
    <property type="entry name" value="EAL domain-like"/>
    <property type="match status" value="1"/>
</dbReference>
<dbReference type="InterPro" id="IPR029787">
    <property type="entry name" value="Nucleotide_cyclase"/>
</dbReference>
<feature type="transmembrane region" description="Helical" evidence="1">
    <location>
        <begin position="12"/>
        <end position="33"/>
    </location>
</feature>
<keyword evidence="1" id="KW-0472">Membrane</keyword>
<evidence type="ECO:0000313" key="5">
    <source>
        <dbReference type="Proteomes" id="UP000179037"/>
    </source>
</evidence>
<reference evidence="4 5" key="1">
    <citation type="journal article" date="2016" name="Nat. Commun.">
        <title>Thousands of microbial genomes shed light on interconnected biogeochemical processes in an aquifer system.</title>
        <authorList>
            <person name="Anantharaman K."/>
            <person name="Brown C.T."/>
            <person name="Hug L.A."/>
            <person name="Sharon I."/>
            <person name="Castelle C.J."/>
            <person name="Probst A.J."/>
            <person name="Thomas B.C."/>
            <person name="Singh A."/>
            <person name="Wilkins M.J."/>
            <person name="Karaoz U."/>
            <person name="Brodie E.L."/>
            <person name="Williams K.H."/>
            <person name="Hubbard S.S."/>
            <person name="Banfield J.F."/>
        </authorList>
    </citation>
    <scope>NUCLEOTIDE SEQUENCE [LARGE SCALE GENOMIC DNA]</scope>
</reference>
<dbReference type="Gene3D" id="3.30.450.20">
    <property type="entry name" value="PAS domain"/>
    <property type="match status" value="1"/>
</dbReference>
<accession>A0A1F6U3T6</accession>
<keyword evidence="1" id="KW-1133">Transmembrane helix</keyword>
<feature type="domain" description="GGDEF" evidence="3">
    <location>
        <begin position="357"/>
        <end position="496"/>
    </location>
</feature>
<dbReference type="InterPro" id="IPR035919">
    <property type="entry name" value="EAL_sf"/>
</dbReference>
<organism evidence="4 5">
    <name type="scientific">Candidatus Muproteobacteria bacterium RIFCSPLOWO2_01_FULL_60_18</name>
    <dbReference type="NCBI Taxonomy" id="1817768"/>
    <lineage>
        <taxon>Bacteria</taxon>
        <taxon>Pseudomonadati</taxon>
        <taxon>Pseudomonadota</taxon>
        <taxon>Candidatus Muproteobacteria</taxon>
    </lineage>
</organism>
<dbReference type="STRING" id="1817768.A3A87_08435"/>
<dbReference type="InterPro" id="IPR000160">
    <property type="entry name" value="GGDEF_dom"/>
</dbReference>
<evidence type="ECO:0000256" key="1">
    <source>
        <dbReference type="SAM" id="Phobius"/>
    </source>
</evidence>
<dbReference type="Pfam" id="PF00990">
    <property type="entry name" value="GGDEF"/>
    <property type="match status" value="1"/>
</dbReference>
<evidence type="ECO:0000259" key="3">
    <source>
        <dbReference type="PROSITE" id="PS50887"/>
    </source>
</evidence>
<dbReference type="PANTHER" id="PTHR44757:SF2">
    <property type="entry name" value="BIOFILM ARCHITECTURE MAINTENANCE PROTEIN MBAA"/>
    <property type="match status" value="1"/>
</dbReference>
<proteinExistence type="predicted"/>
<dbReference type="Pfam" id="PF00563">
    <property type="entry name" value="EAL"/>
    <property type="match status" value="1"/>
</dbReference>
<dbReference type="InterPro" id="IPR052155">
    <property type="entry name" value="Biofilm_reg_signaling"/>
</dbReference>
<name>A0A1F6U3T6_9PROT</name>
<evidence type="ECO:0000259" key="2">
    <source>
        <dbReference type="PROSITE" id="PS50883"/>
    </source>
</evidence>
<keyword evidence="1" id="KW-0812">Transmembrane</keyword>
<dbReference type="CDD" id="cd01948">
    <property type="entry name" value="EAL"/>
    <property type="match status" value="1"/>
</dbReference>
<dbReference type="Gene3D" id="3.30.70.270">
    <property type="match status" value="1"/>
</dbReference>
<dbReference type="AlphaFoldDB" id="A0A1F6U3T6"/>
<dbReference type="SMART" id="SM00267">
    <property type="entry name" value="GGDEF"/>
    <property type="match status" value="1"/>
</dbReference>
<dbReference type="InterPro" id="IPR043128">
    <property type="entry name" value="Rev_trsase/Diguanyl_cyclase"/>
</dbReference>
<dbReference type="CDD" id="cd01949">
    <property type="entry name" value="GGDEF"/>
    <property type="match status" value="1"/>
</dbReference>
<dbReference type="SUPFAM" id="SSF55073">
    <property type="entry name" value="Nucleotide cyclase"/>
    <property type="match status" value="1"/>
</dbReference>
<protein>
    <recommendedName>
        <fullName evidence="6">Diguanylate cyclase</fullName>
    </recommendedName>
</protein>